<dbReference type="PROSITE" id="PS01318">
    <property type="entry name" value="TSAA_1"/>
    <property type="match status" value="1"/>
</dbReference>
<dbReference type="InParanoid" id="L0HBA7"/>
<dbReference type="Gene3D" id="2.40.30.70">
    <property type="entry name" value="YaeB-like"/>
    <property type="match status" value="1"/>
</dbReference>
<dbReference type="AlphaFoldDB" id="L0HBA7"/>
<keyword evidence="1" id="KW-0949">S-adenosyl-L-methionine</keyword>
<name>L0HBA7_METFS</name>
<dbReference type="InterPro" id="IPR036413">
    <property type="entry name" value="YaeB-like_sf"/>
</dbReference>
<reference evidence="4 5" key="2">
    <citation type="journal article" date="2014" name="Genome Announc.">
        <title>Complete Genome Sequence of Methanoregula formicica SMSPT, a Mesophilic Hydrogenotrophic Methanogen Isolated from a Methanogenic Upflow Anaerobic Sludge Blanket Reactor.</title>
        <authorList>
            <person name="Yamamoto K."/>
            <person name="Tamaki H."/>
            <person name="Cadillo-Quiroz H."/>
            <person name="Imachi H."/>
            <person name="Kyrpides N."/>
            <person name="Woyke T."/>
            <person name="Goodwin L."/>
            <person name="Zinder S.H."/>
            <person name="Kamagata Y."/>
            <person name="Liu W.T."/>
        </authorList>
    </citation>
    <scope>NUCLEOTIDE SEQUENCE [LARGE SCALE GENOMIC DNA]</scope>
    <source>
        <strain evidence="5">DSM 22288 / NBRC 105244 / SMSP</strain>
    </source>
</reference>
<dbReference type="PROSITE" id="PS51668">
    <property type="entry name" value="TSAA_2"/>
    <property type="match status" value="1"/>
</dbReference>
<comment type="similarity">
    <text evidence="2">Belongs to the tRNA methyltransferase O family.</text>
</comment>
<keyword evidence="4" id="KW-0808">Transferase</keyword>
<gene>
    <name evidence="4" type="ordered locus">Metfor_0980</name>
</gene>
<dbReference type="InterPro" id="IPR036414">
    <property type="entry name" value="YaeB_N_sf"/>
</dbReference>
<dbReference type="OrthoDB" id="40408at2157"/>
<sequence>MAGTQQTGGYLELHPVGIIRSPYRKRGDAPRQGRLSDTESIIEILPAYVEALQDIEKNMHLIALYWFDRSDRTLLKATPPGSGIEHGVFATRSPERPNPIGFAVVDLLRREGNLLMVRGLDAFDGTPLLDLKPYYPDLDCVRD</sequence>
<dbReference type="GO" id="GO:0032259">
    <property type="term" value="P:methylation"/>
    <property type="evidence" value="ECO:0007669"/>
    <property type="project" value="UniProtKB-KW"/>
</dbReference>
<evidence type="ECO:0000256" key="1">
    <source>
        <dbReference type="ARBA" id="ARBA00022691"/>
    </source>
</evidence>
<dbReference type="HOGENOM" id="CLU_013458_2_0_2"/>
<dbReference type="InterPro" id="IPR023368">
    <property type="entry name" value="UPF0066_cons_site"/>
</dbReference>
<accession>L0HBA7</accession>
<dbReference type="STRING" id="593750.Metfor_0980"/>
<dbReference type="InterPro" id="IPR023370">
    <property type="entry name" value="TrmO-like_N"/>
</dbReference>
<dbReference type="SUPFAM" id="SSF118196">
    <property type="entry name" value="YaeB-like"/>
    <property type="match status" value="1"/>
</dbReference>
<proteinExistence type="inferred from homology"/>
<organism evidence="4 5">
    <name type="scientific">Methanoregula formicica (strain DSM 22288 / NBRC 105244 / SMSP)</name>
    <dbReference type="NCBI Taxonomy" id="593750"/>
    <lineage>
        <taxon>Archaea</taxon>
        <taxon>Methanobacteriati</taxon>
        <taxon>Methanobacteriota</taxon>
        <taxon>Stenosarchaea group</taxon>
        <taxon>Methanomicrobia</taxon>
        <taxon>Methanomicrobiales</taxon>
        <taxon>Methanoregulaceae</taxon>
        <taxon>Methanoregula</taxon>
    </lineage>
</organism>
<dbReference type="RefSeq" id="WP_015284996.1">
    <property type="nucleotide sequence ID" value="NC_019943.1"/>
</dbReference>
<dbReference type="InterPro" id="IPR040372">
    <property type="entry name" value="YaeB-like"/>
</dbReference>
<evidence type="ECO:0000313" key="5">
    <source>
        <dbReference type="Proteomes" id="UP000010824"/>
    </source>
</evidence>
<dbReference type="PANTHER" id="PTHR12818">
    <property type="entry name" value="TRNA (ADENINE(37)-N6)-METHYLTRANSFERASE"/>
    <property type="match status" value="1"/>
</dbReference>
<dbReference type="KEGG" id="mfo:Metfor_0980"/>
<keyword evidence="5" id="KW-1185">Reference proteome</keyword>
<dbReference type="eggNOG" id="arCOG00761">
    <property type="taxonomic scope" value="Archaea"/>
</dbReference>
<keyword evidence="4" id="KW-0489">Methyltransferase</keyword>
<evidence type="ECO:0000256" key="2">
    <source>
        <dbReference type="ARBA" id="ARBA00033753"/>
    </source>
</evidence>
<dbReference type="Proteomes" id="UP000010824">
    <property type="component" value="Chromosome"/>
</dbReference>
<evidence type="ECO:0000313" key="4">
    <source>
        <dbReference type="EMBL" id="AGB02032.1"/>
    </source>
</evidence>
<reference evidence="5" key="1">
    <citation type="submission" date="2011-12" db="EMBL/GenBank/DDBJ databases">
        <title>Complete sequence of Methanoregula formicicum SMSP.</title>
        <authorList>
            <person name="Lucas S."/>
            <person name="Han J."/>
            <person name="Lapidus A."/>
            <person name="Cheng J.-F."/>
            <person name="Goodwin L."/>
            <person name="Pitluck S."/>
            <person name="Peters L."/>
            <person name="Ovchinnikova G."/>
            <person name="Teshima H."/>
            <person name="Detter J.C."/>
            <person name="Han C."/>
            <person name="Tapia R."/>
            <person name="Land M."/>
            <person name="Hauser L."/>
            <person name="Kyrpides N."/>
            <person name="Ivanova N."/>
            <person name="Pagani I."/>
            <person name="Imachi H."/>
            <person name="Tamaki H."/>
            <person name="Sekiguchi Y."/>
            <person name="Kamagata Y."/>
            <person name="Cadillo-Quiroz H."/>
            <person name="Zinder S."/>
            <person name="Liu W.-T."/>
            <person name="Woyke T."/>
        </authorList>
    </citation>
    <scope>NUCLEOTIDE SEQUENCE [LARGE SCALE GENOMIC DNA]</scope>
    <source>
        <strain evidence="5">DSM 22288 / NBRC 105244 / SMSP</strain>
    </source>
</reference>
<dbReference type="GeneID" id="14310293"/>
<feature type="domain" description="TsaA-like" evidence="3">
    <location>
        <begin position="13"/>
        <end position="143"/>
    </location>
</feature>
<dbReference type="EMBL" id="CP003167">
    <property type="protein sequence ID" value="AGB02032.1"/>
    <property type="molecule type" value="Genomic_DNA"/>
</dbReference>
<dbReference type="PANTHER" id="PTHR12818:SF0">
    <property type="entry name" value="TRNA (ADENINE(37)-N6)-METHYLTRANSFERASE"/>
    <property type="match status" value="1"/>
</dbReference>
<dbReference type="Pfam" id="PF01980">
    <property type="entry name" value="TrmO_N"/>
    <property type="match status" value="1"/>
</dbReference>
<dbReference type="NCBIfam" id="TIGR00104">
    <property type="entry name" value="tRNA_TsaA"/>
    <property type="match status" value="1"/>
</dbReference>
<dbReference type="CDD" id="cd09281">
    <property type="entry name" value="UPF0066"/>
    <property type="match status" value="1"/>
</dbReference>
<dbReference type="GO" id="GO:0008168">
    <property type="term" value="F:methyltransferase activity"/>
    <property type="evidence" value="ECO:0007669"/>
    <property type="project" value="UniProtKB-KW"/>
</dbReference>
<protein>
    <submittedName>
        <fullName evidence="4">Putative methyltransferase, YaeB/AF_0241 family</fullName>
    </submittedName>
</protein>
<evidence type="ECO:0000259" key="3">
    <source>
        <dbReference type="PROSITE" id="PS51668"/>
    </source>
</evidence>